<comment type="caution">
    <text evidence="1">The sequence shown here is derived from an EMBL/GenBank/DDBJ whole genome shotgun (WGS) entry which is preliminary data.</text>
</comment>
<evidence type="ECO:0000313" key="2">
    <source>
        <dbReference type="Proteomes" id="UP001140087"/>
    </source>
</evidence>
<proteinExistence type="predicted"/>
<protein>
    <submittedName>
        <fullName evidence="1">Uncharacterized protein</fullName>
    </submittedName>
</protein>
<feature type="non-terminal residue" evidence="1">
    <location>
        <position position="632"/>
    </location>
</feature>
<accession>A0ACC1LCQ1</accession>
<name>A0ACC1LCQ1_9FUNG</name>
<reference evidence="1" key="1">
    <citation type="submission" date="2022-07" db="EMBL/GenBank/DDBJ databases">
        <title>Phylogenomic reconstructions and comparative analyses of Kickxellomycotina fungi.</title>
        <authorList>
            <person name="Reynolds N.K."/>
            <person name="Stajich J.E."/>
            <person name="Barry K."/>
            <person name="Grigoriev I.V."/>
            <person name="Crous P."/>
            <person name="Smith M.E."/>
        </authorList>
    </citation>
    <scope>NUCLEOTIDE SEQUENCE</scope>
    <source>
        <strain evidence="1">BCRC 34780</strain>
    </source>
</reference>
<keyword evidence="2" id="KW-1185">Reference proteome</keyword>
<gene>
    <name evidence="1" type="ORF">H4R21_001202</name>
</gene>
<organism evidence="1 2">
    <name type="scientific">Coemansia helicoidea</name>
    <dbReference type="NCBI Taxonomy" id="1286919"/>
    <lineage>
        <taxon>Eukaryota</taxon>
        <taxon>Fungi</taxon>
        <taxon>Fungi incertae sedis</taxon>
        <taxon>Zoopagomycota</taxon>
        <taxon>Kickxellomycotina</taxon>
        <taxon>Kickxellomycetes</taxon>
        <taxon>Kickxellales</taxon>
        <taxon>Kickxellaceae</taxon>
        <taxon>Coemansia</taxon>
    </lineage>
</organism>
<dbReference type="Proteomes" id="UP001140087">
    <property type="component" value="Unassembled WGS sequence"/>
</dbReference>
<dbReference type="EMBL" id="JANBUN010000229">
    <property type="protein sequence ID" value="KAJ2805596.1"/>
    <property type="molecule type" value="Genomic_DNA"/>
</dbReference>
<sequence length="632" mass="66791">MDVAPDNAAPAAAGAAPAAAAGAAPAAADDSAPAAGTAPALAPADINGTGGNGGGRKKKKVDGDLEYFSEAHKEKAAECFVRGGRCGVTIDPGHNHLEVMYGTNGKIIKLSKSEDEKTSRRVRDQKIVAGVKAGRPDILKAEAELASYPRNDDDPATHNAGLRCRFKHRPLLMGFYGHDGPRTRGRSSNEPSEPAAALADAAAPTDAGDDNAAAPAEEPSEPAAAAAAVDRDAEDNARYAAAYNAGFYADTGLYLGDLESAATAAAADPEAYDQGYADGHPDGWDLGNAAAGAGHAVAVSGSVAADPEGYAAGFDAGFLDTGAQLSEEMMAVPATEAPEDSPAYKEGYDAGQAAGNAVLSVASPEAARLIVAEAGYGAGYAGGYLGGAVMAGQEALALAQREADLAVSEERRRMANPVRYVVMPAADCSRPGQPLFMKLNHNAHLNREKANRYLRDKILQNFWSGTGKIVSRSRPPYDDPNKEEQDVVCWGQQACGSEICQAYVLRKFAEKRERLGVNVPDGVVTEWSPVASGVKTPKRVKDGYNIHPLTAFERKNLRPGQARWKYKRGNRARTTDVFRLPPGHPEGMPVRIFDRDEDGARTMMYVVWRVAKGKGYPAKYRRPKGKNWAKSN</sequence>
<evidence type="ECO:0000313" key="1">
    <source>
        <dbReference type="EMBL" id="KAJ2805596.1"/>
    </source>
</evidence>